<reference evidence="1" key="1">
    <citation type="submission" date="2022-11" db="EMBL/GenBank/DDBJ databases">
        <title>Hoeflea poritis sp. nov., isolated from scleractinian coral Porites lutea.</title>
        <authorList>
            <person name="Zhang G."/>
            <person name="Wei Q."/>
            <person name="Cai L."/>
        </authorList>
    </citation>
    <scope>NUCLEOTIDE SEQUENCE</scope>
    <source>
        <strain evidence="1">E7-10</strain>
    </source>
</reference>
<sequence>MTVIIDHSANRPGTRTMAITAAALQWMNRFSERARAKRRMRREHEQLMAMSSYELHDIGMTRGEVAFGISTGRGVFRDADG</sequence>
<accession>A0ABT4VSN1</accession>
<protein>
    <recommendedName>
        <fullName evidence="3">DUF1127 domain-containing protein</fullName>
    </recommendedName>
</protein>
<name>A0ABT4VSN1_9HYPH</name>
<evidence type="ECO:0000313" key="1">
    <source>
        <dbReference type="EMBL" id="MDA4847722.1"/>
    </source>
</evidence>
<evidence type="ECO:0008006" key="3">
    <source>
        <dbReference type="Google" id="ProtNLM"/>
    </source>
</evidence>
<evidence type="ECO:0000313" key="2">
    <source>
        <dbReference type="Proteomes" id="UP001148313"/>
    </source>
</evidence>
<gene>
    <name evidence="1" type="ORF">OOZ53_20345</name>
</gene>
<proteinExistence type="predicted"/>
<dbReference type="EMBL" id="JAPJZH010000015">
    <property type="protein sequence ID" value="MDA4847722.1"/>
    <property type="molecule type" value="Genomic_DNA"/>
</dbReference>
<keyword evidence="2" id="KW-1185">Reference proteome</keyword>
<organism evidence="1 2">
    <name type="scientific">Hoeflea poritis</name>
    <dbReference type="NCBI Taxonomy" id="2993659"/>
    <lineage>
        <taxon>Bacteria</taxon>
        <taxon>Pseudomonadati</taxon>
        <taxon>Pseudomonadota</taxon>
        <taxon>Alphaproteobacteria</taxon>
        <taxon>Hyphomicrobiales</taxon>
        <taxon>Rhizobiaceae</taxon>
        <taxon>Hoeflea</taxon>
    </lineage>
</organism>
<dbReference type="RefSeq" id="WP_271091560.1">
    <property type="nucleotide sequence ID" value="NZ_JAPJZH010000015.1"/>
</dbReference>
<comment type="caution">
    <text evidence="1">The sequence shown here is derived from an EMBL/GenBank/DDBJ whole genome shotgun (WGS) entry which is preliminary data.</text>
</comment>
<dbReference type="Proteomes" id="UP001148313">
    <property type="component" value="Unassembled WGS sequence"/>
</dbReference>